<keyword evidence="3" id="KW-1185">Reference proteome</keyword>
<name>A0ABT0QH46_9FLAO</name>
<dbReference type="Proteomes" id="UP001165381">
    <property type="component" value="Unassembled WGS sequence"/>
</dbReference>
<keyword evidence="1" id="KW-0732">Signal</keyword>
<feature type="chain" id="PRO_5047135534" evidence="1">
    <location>
        <begin position="20"/>
        <end position="132"/>
    </location>
</feature>
<sequence length="132" mass="14830">MKNSSLLLFILTICLSLMAFQCDEDDTPLTQEEEREQLNISKKAIEDLVATSVCNENTECKSIAFGSKPCGGPWSYLIYTTSIDTEKLKLWVEDYNKREAEFNTQWGAISDCGITNPPSSINCENNVCIPVY</sequence>
<protein>
    <submittedName>
        <fullName evidence="2">Uncharacterized protein</fullName>
    </submittedName>
</protein>
<evidence type="ECO:0000256" key="1">
    <source>
        <dbReference type="SAM" id="SignalP"/>
    </source>
</evidence>
<gene>
    <name evidence="2" type="ORF">M3P09_15040</name>
</gene>
<evidence type="ECO:0000313" key="3">
    <source>
        <dbReference type="Proteomes" id="UP001165381"/>
    </source>
</evidence>
<feature type="signal peptide" evidence="1">
    <location>
        <begin position="1"/>
        <end position="19"/>
    </location>
</feature>
<proteinExistence type="predicted"/>
<evidence type="ECO:0000313" key="2">
    <source>
        <dbReference type="EMBL" id="MCL6296325.1"/>
    </source>
</evidence>
<organism evidence="2 3">
    <name type="scientific">Jejuia spongiicola</name>
    <dbReference type="NCBI Taxonomy" id="2942207"/>
    <lineage>
        <taxon>Bacteria</taxon>
        <taxon>Pseudomonadati</taxon>
        <taxon>Bacteroidota</taxon>
        <taxon>Flavobacteriia</taxon>
        <taxon>Flavobacteriales</taxon>
        <taxon>Flavobacteriaceae</taxon>
        <taxon>Jejuia</taxon>
    </lineage>
</organism>
<comment type="caution">
    <text evidence="2">The sequence shown here is derived from an EMBL/GenBank/DDBJ whole genome shotgun (WGS) entry which is preliminary data.</text>
</comment>
<dbReference type="EMBL" id="JAMFLZ010000007">
    <property type="protein sequence ID" value="MCL6296325.1"/>
    <property type="molecule type" value="Genomic_DNA"/>
</dbReference>
<accession>A0ABT0QH46</accession>
<dbReference type="RefSeq" id="WP_249973770.1">
    <property type="nucleotide sequence ID" value="NZ_JAMFLZ010000007.1"/>
</dbReference>
<reference evidence="2" key="1">
    <citation type="submission" date="2022-05" db="EMBL/GenBank/DDBJ databases">
        <authorList>
            <person name="Park J.-S."/>
        </authorList>
    </citation>
    <scope>NUCLEOTIDE SEQUENCE</scope>
    <source>
        <strain evidence="2">2012CJ34-3</strain>
    </source>
</reference>